<sequence length="296" mass="32438">MKRTLAAILGLVALATLIVVSFAFAQAPIKVRIGFNPTQNSDQLRPAAQAIADFIEKEFKGTVEVEIFIPTEYRGLIEAMRGGNLDFAFYPPDGYVIAHRDVGAQVLLKSVRGKSPFYWSAIIVRKDSGIKNVKQLEGKTIAWVDKNSAAGYVFPRAALVTAGLDPDKLFSKQIFAGKHDSAVLAVLNKSVDAAATFANDDKNKSGAWTQFLKPEEAAQLTAIFYSKPIPGDTFSVSKQFQEKYPSLTKGIAAAIQRIKSPSSKLLLDLYRIDYMIPAKDSDYDVVREARKVAGQD</sequence>
<dbReference type="RefSeq" id="WP_119277776.1">
    <property type="nucleotide sequence ID" value="NZ_QWLA01000034.1"/>
</dbReference>
<dbReference type="PANTHER" id="PTHR35841">
    <property type="entry name" value="PHOSPHONATES-BINDING PERIPLASMIC PROTEIN"/>
    <property type="match status" value="1"/>
</dbReference>
<reference evidence="3 4" key="1">
    <citation type="submission" date="2018-08" db="EMBL/GenBank/DDBJ databases">
        <title>Meiothermus roseus NBRC 110900 genome sequencing project.</title>
        <authorList>
            <person name="Da Costa M.S."/>
            <person name="Albuquerque L."/>
            <person name="Raposo P."/>
            <person name="Froufe H.J.C."/>
            <person name="Barroso C.S."/>
            <person name="Egas C."/>
        </authorList>
    </citation>
    <scope>NUCLEOTIDE SEQUENCE [LARGE SCALE GENOMIC DNA]</scope>
    <source>
        <strain evidence="3 4">NBRC 110900</strain>
    </source>
</reference>
<name>A0A399ESM5_9DEIN</name>
<evidence type="ECO:0000313" key="4">
    <source>
        <dbReference type="Proteomes" id="UP000265341"/>
    </source>
</evidence>
<dbReference type="Gene3D" id="3.40.190.10">
    <property type="entry name" value="Periplasmic binding protein-like II"/>
    <property type="match status" value="2"/>
</dbReference>
<accession>A0A399ESM5</accession>
<dbReference type="PANTHER" id="PTHR35841:SF1">
    <property type="entry name" value="PHOSPHONATES-BINDING PERIPLASMIC PROTEIN"/>
    <property type="match status" value="1"/>
</dbReference>
<dbReference type="NCBIfam" id="TIGR01098">
    <property type="entry name" value="3A0109s03R"/>
    <property type="match status" value="1"/>
</dbReference>
<keyword evidence="4" id="KW-1185">Reference proteome</keyword>
<gene>
    <name evidence="3" type="primary">phnD</name>
    <name evidence="3" type="ORF">Mrose_01936</name>
</gene>
<evidence type="ECO:0000313" key="3">
    <source>
        <dbReference type="EMBL" id="RIH86049.1"/>
    </source>
</evidence>
<dbReference type="Pfam" id="PF12974">
    <property type="entry name" value="Phosphonate-bd"/>
    <property type="match status" value="1"/>
</dbReference>
<evidence type="ECO:0000256" key="1">
    <source>
        <dbReference type="ARBA" id="ARBA00007162"/>
    </source>
</evidence>
<evidence type="ECO:0000256" key="2">
    <source>
        <dbReference type="ARBA" id="ARBA00022729"/>
    </source>
</evidence>
<comment type="caution">
    <text evidence="3">The sequence shown here is derived from an EMBL/GenBank/DDBJ whole genome shotgun (WGS) entry which is preliminary data.</text>
</comment>
<dbReference type="GO" id="GO:0055085">
    <property type="term" value="P:transmembrane transport"/>
    <property type="evidence" value="ECO:0007669"/>
    <property type="project" value="InterPro"/>
</dbReference>
<comment type="similarity">
    <text evidence="1">Belongs to the phosphate/phosphite/phosphonate binding protein family.</text>
</comment>
<dbReference type="Proteomes" id="UP000265341">
    <property type="component" value="Unassembled WGS sequence"/>
</dbReference>
<dbReference type="AlphaFoldDB" id="A0A399ESM5"/>
<keyword evidence="2" id="KW-0732">Signal</keyword>
<dbReference type="InterPro" id="IPR005770">
    <property type="entry name" value="PhnD"/>
</dbReference>
<proteinExistence type="inferred from homology"/>
<dbReference type="CDD" id="cd01071">
    <property type="entry name" value="PBP2_PhnD_like"/>
    <property type="match status" value="1"/>
</dbReference>
<dbReference type="OrthoDB" id="9781943at2"/>
<protein>
    <submittedName>
        <fullName evidence="3">Phosphate-import protein PhnD</fullName>
    </submittedName>
</protein>
<dbReference type="GO" id="GO:0043190">
    <property type="term" value="C:ATP-binding cassette (ABC) transporter complex"/>
    <property type="evidence" value="ECO:0007669"/>
    <property type="project" value="InterPro"/>
</dbReference>
<dbReference type="SUPFAM" id="SSF53850">
    <property type="entry name" value="Periplasmic binding protein-like II"/>
    <property type="match status" value="1"/>
</dbReference>
<organism evidence="3 4">
    <name type="scientific">Calidithermus roseus</name>
    <dbReference type="NCBI Taxonomy" id="1644118"/>
    <lineage>
        <taxon>Bacteria</taxon>
        <taxon>Thermotogati</taxon>
        <taxon>Deinococcota</taxon>
        <taxon>Deinococci</taxon>
        <taxon>Thermales</taxon>
        <taxon>Thermaceae</taxon>
        <taxon>Calidithermus</taxon>
    </lineage>
</organism>
<dbReference type="EMBL" id="QWLA01000034">
    <property type="protein sequence ID" value="RIH86049.1"/>
    <property type="molecule type" value="Genomic_DNA"/>
</dbReference>